<dbReference type="KEGG" id="blac:94347609"/>
<dbReference type="AlphaFoldDB" id="A0A976IL92"/>
<dbReference type="EMBL" id="SHOA02000005">
    <property type="protein sequence ID" value="TDH73850.1"/>
    <property type="molecule type" value="Genomic_DNA"/>
</dbReference>
<dbReference type="RefSeq" id="XP_067823348.1">
    <property type="nucleotide sequence ID" value="XM_067961938.1"/>
</dbReference>
<dbReference type="Proteomes" id="UP000294530">
    <property type="component" value="Unassembled WGS sequence"/>
</dbReference>
<keyword evidence="3" id="KW-1185">Reference proteome</keyword>
<evidence type="ECO:0000313" key="3">
    <source>
        <dbReference type="Proteomes" id="UP000294530"/>
    </source>
</evidence>
<reference evidence="2 3" key="1">
    <citation type="journal article" date="2021" name="Genome Biol.">
        <title>AFLAP: assembly-free linkage analysis pipeline using k-mers from genome sequencing data.</title>
        <authorList>
            <person name="Fletcher K."/>
            <person name="Zhang L."/>
            <person name="Gil J."/>
            <person name="Han R."/>
            <person name="Cavanaugh K."/>
            <person name="Michelmore R."/>
        </authorList>
    </citation>
    <scope>NUCLEOTIDE SEQUENCE [LARGE SCALE GENOMIC DNA]</scope>
    <source>
        <strain evidence="2 3">SF5</strain>
    </source>
</reference>
<organism evidence="2 3">
    <name type="scientific">Bremia lactucae</name>
    <name type="common">Lettuce downy mildew</name>
    <dbReference type="NCBI Taxonomy" id="4779"/>
    <lineage>
        <taxon>Eukaryota</taxon>
        <taxon>Sar</taxon>
        <taxon>Stramenopiles</taxon>
        <taxon>Oomycota</taxon>
        <taxon>Peronosporomycetes</taxon>
        <taxon>Peronosporales</taxon>
        <taxon>Peronosporaceae</taxon>
        <taxon>Bremia</taxon>
    </lineage>
</organism>
<protein>
    <recommendedName>
        <fullName evidence="4">RxLR effector protein</fullName>
    </recommendedName>
</protein>
<gene>
    <name evidence="2" type="ORF">CCR75_003846</name>
</gene>
<evidence type="ECO:0000256" key="1">
    <source>
        <dbReference type="SAM" id="SignalP"/>
    </source>
</evidence>
<feature type="chain" id="PRO_5036962700" description="RxLR effector protein" evidence="1">
    <location>
        <begin position="24"/>
        <end position="109"/>
    </location>
</feature>
<sequence>MKAKQWNKFVCILTLHLSADVWIQPQYARHRYQEEDSHSHSKELHSQRQLFENKIDAHHTYADNEELDSQLWTENVDPRVDLSPLKAREFSHRDRAFSITRDLYEVKVL</sequence>
<accession>A0A976IL92</accession>
<evidence type="ECO:0008006" key="4">
    <source>
        <dbReference type="Google" id="ProtNLM"/>
    </source>
</evidence>
<dbReference type="GeneID" id="94347609"/>
<proteinExistence type="predicted"/>
<name>A0A976IL92_BRELC</name>
<feature type="signal peptide" evidence="1">
    <location>
        <begin position="1"/>
        <end position="23"/>
    </location>
</feature>
<evidence type="ECO:0000313" key="2">
    <source>
        <dbReference type="EMBL" id="TDH73850.1"/>
    </source>
</evidence>
<comment type="caution">
    <text evidence="2">The sequence shown here is derived from an EMBL/GenBank/DDBJ whole genome shotgun (WGS) entry which is preliminary data.</text>
</comment>
<keyword evidence="1" id="KW-0732">Signal</keyword>